<name>A0A1R1EUZ6_9BACL</name>
<accession>A0A1R1EUZ6</accession>
<organism evidence="1 2">
    <name type="scientific">Paenibacillus rhizosphaerae</name>
    <dbReference type="NCBI Taxonomy" id="297318"/>
    <lineage>
        <taxon>Bacteria</taxon>
        <taxon>Bacillati</taxon>
        <taxon>Bacillota</taxon>
        <taxon>Bacilli</taxon>
        <taxon>Bacillales</taxon>
        <taxon>Paenibacillaceae</taxon>
        <taxon>Paenibacillus</taxon>
    </lineage>
</organism>
<keyword evidence="2" id="KW-1185">Reference proteome</keyword>
<reference evidence="1 2" key="1">
    <citation type="submission" date="2016-11" db="EMBL/GenBank/DDBJ databases">
        <title>Paenibacillus species isolates.</title>
        <authorList>
            <person name="Beno S.M."/>
        </authorList>
    </citation>
    <scope>NUCLEOTIDE SEQUENCE [LARGE SCALE GENOMIC DNA]</scope>
    <source>
        <strain evidence="1 2">FSL R5-0378</strain>
    </source>
</reference>
<dbReference type="GO" id="GO:0009253">
    <property type="term" value="P:peptidoglycan catabolic process"/>
    <property type="evidence" value="ECO:0007669"/>
    <property type="project" value="InterPro"/>
</dbReference>
<dbReference type="Proteomes" id="UP000187172">
    <property type="component" value="Unassembled WGS sequence"/>
</dbReference>
<dbReference type="SUPFAM" id="SSF55846">
    <property type="entry name" value="N-acetylmuramoyl-L-alanine amidase-like"/>
    <property type="match status" value="1"/>
</dbReference>
<gene>
    <name evidence="1" type="ORF">BK138_13555</name>
</gene>
<sequence length="113" mass="12960">MTFEGFIIHHSVCPSINGKGYDFWIGEDASVVSSPYVTDPSHIHICLQGDFNREYTLFRAAEKQQLFVASKLIMELARRYNISPLYLYPHSDTCPGADFPWNELVIYPVDGYH</sequence>
<dbReference type="RefSeq" id="WP_076170062.1">
    <property type="nucleotide sequence ID" value="NZ_MRTP01000002.1"/>
</dbReference>
<dbReference type="EMBL" id="MRTP01000002">
    <property type="protein sequence ID" value="OMF55670.1"/>
    <property type="molecule type" value="Genomic_DNA"/>
</dbReference>
<dbReference type="STRING" id="297318.BK138_13555"/>
<protein>
    <submittedName>
        <fullName evidence="1">N-acetylmuramoyl-L-alanine amidase</fullName>
    </submittedName>
</protein>
<evidence type="ECO:0000313" key="2">
    <source>
        <dbReference type="Proteomes" id="UP000187172"/>
    </source>
</evidence>
<dbReference type="GO" id="GO:0008745">
    <property type="term" value="F:N-acetylmuramoyl-L-alanine amidase activity"/>
    <property type="evidence" value="ECO:0007669"/>
    <property type="project" value="InterPro"/>
</dbReference>
<dbReference type="AlphaFoldDB" id="A0A1R1EUZ6"/>
<dbReference type="InterPro" id="IPR036505">
    <property type="entry name" value="Amidase/PGRP_sf"/>
</dbReference>
<evidence type="ECO:0000313" key="1">
    <source>
        <dbReference type="EMBL" id="OMF55670.1"/>
    </source>
</evidence>
<proteinExistence type="predicted"/>
<comment type="caution">
    <text evidence="1">The sequence shown here is derived from an EMBL/GenBank/DDBJ whole genome shotgun (WGS) entry which is preliminary data.</text>
</comment>
<dbReference type="Gene3D" id="3.40.80.10">
    <property type="entry name" value="Peptidoglycan recognition protein-like"/>
    <property type="match status" value="1"/>
</dbReference>